<dbReference type="Gene3D" id="1.10.472.10">
    <property type="entry name" value="Cyclin-like"/>
    <property type="match status" value="3"/>
</dbReference>
<evidence type="ECO:0000256" key="5">
    <source>
        <dbReference type="ARBA" id="ARBA00023127"/>
    </source>
</evidence>
<dbReference type="Pfam" id="PF00134">
    <property type="entry name" value="Cyclin_N"/>
    <property type="match status" value="1"/>
</dbReference>
<keyword evidence="8" id="KW-0539">Nucleus</keyword>
<evidence type="ECO:0000313" key="12">
    <source>
        <dbReference type="EMBL" id="EPQ25777.1"/>
    </source>
</evidence>
<evidence type="ECO:0000313" key="13">
    <source>
        <dbReference type="Proteomes" id="UP000053664"/>
    </source>
</evidence>
<proteinExistence type="inferred from homology"/>
<dbReference type="GO" id="GO:0016538">
    <property type="term" value="F:cyclin-dependent protein serine/threonine kinase regulator activity"/>
    <property type="evidence" value="ECO:0007669"/>
    <property type="project" value="InterPro"/>
</dbReference>
<protein>
    <recommendedName>
        <fullName evidence="11">Cyclin-like domain-containing protein</fullName>
    </recommendedName>
</protein>
<dbReference type="PANTHER" id="PTHR10026">
    <property type="entry name" value="CYCLIN"/>
    <property type="match status" value="1"/>
</dbReference>
<feature type="region of interest" description="Disordered" evidence="10">
    <location>
        <begin position="299"/>
        <end position="363"/>
    </location>
</feature>
<keyword evidence="4" id="KW-0805">Transcription regulation</keyword>
<dbReference type="InterPro" id="IPR013763">
    <property type="entry name" value="Cyclin-like_dom"/>
</dbReference>
<evidence type="ECO:0000256" key="6">
    <source>
        <dbReference type="ARBA" id="ARBA00023159"/>
    </source>
</evidence>
<evidence type="ECO:0000256" key="10">
    <source>
        <dbReference type="SAM" id="MobiDB-lite"/>
    </source>
</evidence>
<evidence type="ECO:0000256" key="7">
    <source>
        <dbReference type="ARBA" id="ARBA00023163"/>
    </source>
</evidence>
<dbReference type="OrthoDB" id="10266018at2759"/>
<reference evidence="12 13" key="1">
    <citation type="journal article" date="2013" name="Plant Cell">
        <title>The transition from a phytopathogenic smut ancestor to an anamorphic biocontrol agent deciphered by comparative whole-genome analysis.</title>
        <authorList>
            <person name="Lefebvre F."/>
            <person name="Joly D.L."/>
            <person name="Labbe C."/>
            <person name="Teichmann B."/>
            <person name="Linning R."/>
            <person name="Belzile F."/>
            <person name="Bakkeren G."/>
            <person name="Belanger R.R."/>
        </authorList>
    </citation>
    <scope>NUCLEOTIDE SEQUENCE [LARGE SCALE GENOMIC DNA]</scope>
    <source>
        <strain evidence="12 13">PF-1</strain>
    </source>
</reference>
<dbReference type="RefSeq" id="XP_007882381.1">
    <property type="nucleotide sequence ID" value="XM_007884190.1"/>
</dbReference>
<evidence type="ECO:0000256" key="2">
    <source>
        <dbReference type="ARBA" id="ARBA00008638"/>
    </source>
</evidence>
<keyword evidence="6" id="KW-0010">Activator</keyword>
<dbReference type="SUPFAM" id="SSF47954">
    <property type="entry name" value="Cyclin-like"/>
    <property type="match status" value="2"/>
</dbReference>
<dbReference type="eggNOG" id="KOG0794">
    <property type="taxonomic scope" value="Eukaryota"/>
</dbReference>
<dbReference type="InterPro" id="IPR043198">
    <property type="entry name" value="Cyclin/Ssn8"/>
</dbReference>
<keyword evidence="3" id="KW-0678">Repressor</keyword>
<dbReference type="GO" id="GO:0006357">
    <property type="term" value="P:regulation of transcription by RNA polymerase II"/>
    <property type="evidence" value="ECO:0007669"/>
    <property type="project" value="InterPro"/>
</dbReference>
<evidence type="ECO:0000259" key="11">
    <source>
        <dbReference type="SMART" id="SM00385"/>
    </source>
</evidence>
<evidence type="ECO:0000256" key="1">
    <source>
        <dbReference type="ARBA" id="ARBA00004123"/>
    </source>
</evidence>
<dbReference type="GeneID" id="19320716"/>
<dbReference type="FunFam" id="1.10.472.10:FF:000076">
    <property type="entry name" value="RNA polymerase II holoenzyme cyclin-like subunit"/>
    <property type="match status" value="1"/>
</dbReference>
<evidence type="ECO:0000256" key="8">
    <source>
        <dbReference type="ARBA" id="ARBA00023242"/>
    </source>
</evidence>
<organism evidence="12 13">
    <name type="scientific">Pseudozyma flocculosa PF-1</name>
    <dbReference type="NCBI Taxonomy" id="1277687"/>
    <lineage>
        <taxon>Eukaryota</taxon>
        <taxon>Fungi</taxon>
        <taxon>Dikarya</taxon>
        <taxon>Basidiomycota</taxon>
        <taxon>Ustilaginomycotina</taxon>
        <taxon>Ustilaginomycetes</taxon>
        <taxon>Ustilaginales</taxon>
        <taxon>Ustilaginaceae</taxon>
        <taxon>Pseudozyma</taxon>
    </lineage>
</organism>
<comment type="similarity">
    <text evidence="2">Belongs to the cyclin family. Cyclin C subfamily.</text>
</comment>
<dbReference type="Proteomes" id="UP000053664">
    <property type="component" value="Unassembled WGS sequence"/>
</dbReference>
<dbReference type="HOGENOM" id="CLU_034754_5_1_1"/>
<sequence length="453" mass="48791">MAANYWLSTQCNHWLLDRTQLDLARKEDVLYASPEELAAIQIWISNQAIYLCKRLALRQRVVATACVFLRRFFAKNSYCAVDLLLTIAACVYVAAKVEESPVHIKSICAEASRHFEQLGSRNFHADISSVAEMEFHLLEELEFDLIIYHPYRSLVAIYEQVGAPAMQARSKTRSAETSAIGSRAGTGGGAAAVGLGLSGGSGLRGDAEVDAGLFPQGLGDDSTAELGIAELDETTVQLAWFIINDSYSTDLPLMHPPHLIAIAAIWMALLLHPASQKKLTSSAEEMEQQRARWRKEVQETLEGVGSSHDEASGQTNASSSSSSSITTSAQQSKATPATAAASSGANQGRSAASRTATPSSATSIGAAGTVQELISTSLPDPPAPPSNETLTWLASLNVSIATVAGIVQDLVKAYDREAKVRKASQDGPEMIKRLERMRDARRKRLIRELAHAI</sequence>
<feature type="compositionally biased region" description="Low complexity" evidence="10">
    <location>
        <begin position="312"/>
        <end position="363"/>
    </location>
</feature>
<comment type="subcellular location">
    <subcellularLocation>
        <location evidence="1">Nucleus</location>
    </subcellularLocation>
</comment>
<feature type="domain" description="Cyclin-like" evidence="11">
    <location>
        <begin position="46"/>
        <end position="139"/>
    </location>
</feature>
<keyword evidence="7" id="KW-0804">Transcription</keyword>
<dbReference type="SMART" id="SM00385">
    <property type="entry name" value="CYCLIN"/>
    <property type="match status" value="1"/>
</dbReference>
<evidence type="ECO:0000256" key="4">
    <source>
        <dbReference type="ARBA" id="ARBA00023015"/>
    </source>
</evidence>
<dbReference type="KEGG" id="pfp:PFL1_06644"/>
<evidence type="ECO:0000256" key="3">
    <source>
        <dbReference type="ARBA" id="ARBA00022491"/>
    </source>
</evidence>
<dbReference type="GO" id="GO:0005634">
    <property type="term" value="C:nucleus"/>
    <property type="evidence" value="ECO:0007669"/>
    <property type="project" value="UniProtKB-SubCell"/>
</dbReference>
<dbReference type="AlphaFoldDB" id="A0A061H0K0"/>
<evidence type="ECO:0000256" key="9">
    <source>
        <dbReference type="RuleBase" id="RU000383"/>
    </source>
</evidence>
<gene>
    <name evidence="12" type="ORF">PFL1_06644</name>
</gene>
<dbReference type="InterPro" id="IPR006671">
    <property type="entry name" value="Cyclin_N"/>
</dbReference>
<dbReference type="InterPro" id="IPR036915">
    <property type="entry name" value="Cyclin-like_sf"/>
</dbReference>
<keyword evidence="5 9" id="KW-0195">Cyclin</keyword>
<dbReference type="CDD" id="cd20513">
    <property type="entry name" value="CYCLIN_CCNC_rpt1"/>
    <property type="match status" value="1"/>
</dbReference>
<accession>A0A061H0K0</accession>
<name>A0A061H0K0_9BASI</name>
<dbReference type="EMBL" id="KE361650">
    <property type="protein sequence ID" value="EPQ25777.1"/>
    <property type="molecule type" value="Genomic_DNA"/>
</dbReference>